<evidence type="ECO:0000256" key="7">
    <source>
        <dbReference type="ARBA" id="ARBA00023146"/>
    </source>
</evidence>
<dbReference type="Pfam" id="PF00133">
    <property type="entry name" value="tRNA-synt_1"/>
    <property type="match status" value="1"/>
</dbReference>
<keyword evidence="7 9" id="KW-0030">Aminoacyl-tRNA synthetase</keyword>
<dbReference type="PRINTS" id="PR00985">
    <property type="entry name" value="TRNASYNTHLEU"/>
</dbReference>
<dbReference type="FunFam" id="1.10.730.10:FF:000002">
    <property type="entry name" value="Leucine--tRNA ligase"/>
    <property type="match status" value="1"/>
</dbReference>
<comment type="catalytic activity">
    <reaction evidence="8 9">
        <text>tRNA(Leu) + L-leucine + ATP = L-leucyl-tRNA(Leu) + AMP + diphosphate</text>
        <dbReference type="Rhea" id="RHEA:11688"/>
        <dbReference type="Rhea" id="RHEA-COMP:9613"/>
        <dbReference type="Rhea" id="RHEA-COMP:9622"/>
        <dbReference type="ChEBI" id="CHEBI:30616"/>
        <dbReference type="ChEBI" id="CHEBI:33019"/>
        <dbReference type="ChEBI" id="CHEBI:57427"/>
        <dbReference type="ChEBI" id="CHEBI:78442"/>
        <dbReference type="ChEBI" id="CHEBI:78494"/>
        <dbReference type="ChEBI" id="CHEBI:456215"/>
        <dbReference type="EC" id="6.1.1.4"/>
    </reaction>
</comment>
<dbReference type="Pfam" id="PF13603">
    <property type="entry name" value="tRNA-synt_1_2"/>
    <property type="match status" value="1"/>
</dbReference>
<feature type="domain" description="Aminoacyl-tRNA synthetase class Ia" evidence="11">
    <location>
        <begin position="396"/>
        <end position="606"/>
    </location>
</feature>
<feature type="short sequence motif" description="'KMSKS' region" evidence="9">
    <location>
        <begin position="576"/>
        <end position="580"/>
    </location>
</feature>
<dbReference type="InterPro" id="IPR009008">
    <property type="entry name" value="Val/Leu/Ile-tRNA-synth_edit"/>
</dbReference>
<dbReference type="PROSITE" id="PS00178">
    <property type="entry name" value="AA_TRNA_LIGASE_I"/>
    <property type="match status" value="1"/>
</dbReference>
<dbReference type="InterPro" id="IPR009080">
    <property type="entry name" value="tRNAsynth_Ia_anticodon-bd"/>
</dbReference>
<dbReference type="Pfam" id="PF08264">
    <property type="entry name" value="Anticodon_1"/>
    <property type="match status" value="1"/>
</dbReference>
<dbReference type="Proteomes" id="UP000177091">
    <property type="component" value="Unassembled WGS sequence"/>
</dbReference>
<evidence type="ECO:0000256" key="10">
    <source>
        <dbReference type="RuleBase" id="RU363035"/>
    </source>
</evidence>
<dbReference type="PANTHER" id="PTHR43740">
    <property type="entry name" value="LEUCYL-TRNA SYNTHETASE"/>
    <property type="match status" value="1"/>
</dbReference>
<dbReference type="CDD" id="cd00812">
    <property type="entry name" value="LeuRS_core"/>
    <property type="match status" value="1"/>
</dbReference>
<comment type="similarity">
    <text evidence="1 9 10">Belongs to the class-I aminoacyl-tRNA synthetase family.</text>
</comment>
<dbReference type="HAMAP" id="MF_00049_B">
    <property type="entry name" value="Leu_tRNA_synth_B"/>
    <property type="match status" value="1"/>
</dbReference>
<dbReference type="GO" id="GO:0002161">
    <property type="term" value="F:aminoacyl-tRNA deacylase activity"/>
    <property type="evidence" value="ECO:0007669"/>
    <property type="project" value="InterPro"/>
</dbReference>
<dbReference type="PANTHER" id="PTHR43740:SF2">
    <property type="entry name" value="LEUCINE--TRNA LIGASE, MITOCHONDRIAL"/>
    <property type="match status" value="1"/>
</dbReference>
<keyword evidence="4 9" id="KW-0547">Nucleotide-binding</keyword>
<dbReference type="SUPFAM" id="SSF47323">
    <property type="entry name" value="Anticodon-binding domain of a subclass of class I aminoacyl-tRNA synthetases"/>
    <property type="match status" value="1"/>
</dbReference>
<evidence type="ECO:0000313" key="16">
    <source>
        <dbReference type="Proteomes" id="UP000177091"/>
    </source>
</evidence>
<feature type="domain" description="Leucyl-tRNA synthetase editing" evidence="14">
    <location>
        <begin position="231"/>
        <end position="382"/>
    </location>
</feature>
<accession>A0A1F7WPF9</accession>
<dbReference type="InterPro" id="IPR001412">
    <property type="entry name" value="aa-tRNA-synth_I_CS"/>
</dbReference>
<keyword evidence="5 9" id="KW-0067">ATP-binding</keyword>
<name>A0A1F7WPF9_9BACT</name>
<dbReference type="CDD" id="cd07958">
    <property type="entry name" value="Anticodon_Ia_Leu_BEm"/>
    <property type="match status" value="1"/>
</dbReference>
<comment type="caution">
    <text evidence="15">The sequence shown here is derived from an EMBL/GenBank/DDBJ whole genome shotgun (WGS) entry which is preliminary data.</text>
</comment>
<dbReference type="GO" id="GO:0005829">
    <property type="term" value="C:cytosol"/>
    <property type="evidence" value="ECO:0007669"/>
    <property type="project" value="TreeGrafter"/>
</dbReference>
<protein>
    <recommendedName>
        <fullName evidence="9">Leucine--tRNA ligase</fullName>
        <ecNumber evidence="9">6.1.1.4</ecNumber>
    </recommendedName>
    <alternativeName>
        <fullName evidence="9">Leucyl-tRNA synthetase</fullName>
        <shortName evidence="9">LeuRS</shortName>
    </alternativeName>
</protein>
<evidence type="ECO:0000256" key="4">
    <source>
        <dbReference type="ARBA" id="ARBA00022741"/>
    </source>
</evidence>
<comment type="caution">
    <text evidence="9">Lacks conserved residue(s) required for the propagation of feature annotation.</text>
</comment>
<gene>
    <name evidence="9" type="primary">leuS</name>
    <name evidence="15" type="ORF">A2112_00340</name>
</gene>
<dbReference type="SUPFAM" id="SSF50677">
    <property type="entry name" value="ValRS/IleRS/LeuRS editing domain"/>
    <property type="match status" value="1"/>
</dbReference>
<dbReference type="SUPFAM" id="SSF52374">
    <property type="entry name" value="Nucleotidylyl transferase"/>
    <property type="match status" value="1"/>
</dbReference>
<dbReference type="GO" id="GO:0005524">
    <property type="term" value="F:ATP binding"/>
    <property type="evidence" value="ECO:0007669"/>
    <property type="project" value="UniProtKB-UniRule"/>
</dbReference>
<evidence type="ECO:0000256" key="9">
    <source>
        <dbReference type="HAMAP-Rule" id="MF_00049"/>
    </source>
</evidence>
<dbReference type="InterPro" id="IPR025709">
    <property type="entry name" value="Leu_tRNA-synth_edit"/>
</dbReference>
<dbReference type="InterPro" id="IPR014729">
    <property type="entry name" value="Rossmann-like_a/b/a_fold"/>
</dbReference>
<proteinExistence type="inferred from homology"/>
<feature type="domain" description="Methionyl/Valyl/Leucyl/Isoleucyl-tRNA synthetase anticodon-binding" evidence="12">
    <location>
        <begin position="649"/>
        <end position="778"/>
    </location>
</feature>
<dbReference type="EMBL" id="MGFK01000025">
    <property type="protein sequence ID" value="OGM03988.1"/>
    <property type="molecule type" value="Genomic_DNA"/>
</dbReference>
<evidence type="ECO:0000256" key="5">
    <source>
        <dbReference type="ARBA" id="ARBA00022840"/>
    </source>
</evidence>
<dbReference type="InterPro" id="IPR002302">
    <property type="entry name" value="Leu-tRNA-ligase"/>
</dbReference>
<dbReference type="Pfam" id="PF09334">
    <property type="entry name" value="tRNA-synt_1g"/>
    <property type="match status" value="1"/>
</dbReference>
<evidence type="ECO:0000259" key="12">
    <source>
        <dbReference type="Pfam" id="PF08264"/>
    </source>
</evidence>
<dbReference type="Gene3D" id="3.10.20.590">
    <property type="match status" value="1"/>
</dbReference>
<evidence type="ECO:0000256" key="3">
    <source>
        <dbReference type="ARBA" id="ARBA00022598"/>
    </source>
</evidence>
<feature type="binding site" evidence="9">
    <location>
        <position position="579"/>
    </location>
    <ligand>
        <name>ATP</name>
        <dbReference type="ChEBI" id="CHEBI:30616"/>
    </ligand>
</feature>
<feature type="domain" description="Methionyl/Leucyl tRNA synthetase" evidence="13">
    <location>
        <begin position="43"/>
        <end position="186"/>
    </location>
</feature>
<evidence type="ECO:0000259" key="11">
    <source>
        <dbReference type="Pfam" id="PF00133"/>
    </source>
</evidence>
<keyword evidence="6 9" id="KW-0648">Protein biosynthesis</keyword>
<evidence type="ECO:0000256" key="1">
    <source>
        <dbReference type="ARBA" id="ARBA00005594"/>
    </source>
</evidence>
<evidence type="ECO:0000259" key="13">
    <source>
        <dbReference type="Pfam" id="PF09334"/>
    </source>
</evidence>
<evidence type="ECO:0000313" key="15">
    <source>
        <dbReference type="EMBL" id="OGM03988.1"/>
    </source>
</evidence>
<sequence length="819" mass="94697">MQNKKVYNPKDIEEKWQKVWDEKKIYSLDLKGAGKPFYNLMMFPYPSAEGLHVGNTYAFVGADIFGRFTRMQGFDVFEPIGLDGFGIHSENYALKVGEHPESLAKKTKERFYKQLRAIGNSFDWTRTLETYDPDYYRWTQWIFVRMFKAGLAYRKKAKVNWCPSCKTVLADEQVIAGKCERCGTEVHEKELEQWFFRQATGVRPDGTAYPDCLLANLDKIDWSEKVKIAQRNWIGRSEGALIKFELVGIPGQADKKHSLEVFTTRPDTLNAATFLVVSPELARDWIEIGWKASESVRNYIKEAISMRGEQKSEGERQKSGVFSEFSAINPLTQEKIPVWVSDYILADYATGGIMGVPAHDERDKEFAEKFGLEIINKVPDKTLRKKIEEKGWGRPHVVYHLRDWLISRQRYWGPPIPMIFCESCAKEAKGERQDMPGWYSAPENDLPVKLPYVENYQPRGTGVSPLALDANFYNVKCPGCGKEARRETDVSDTFLDSAWYFLRYPSLGYKDAAWDPEITKKWLPVNMYIGGAEHAVLHLLYSRFLAMVFKDWGLTDFEEPFTRFYAHGLLIKEGAKISKSRGNIIVPDQYIEKYGADTLRIYLMFLGPYDAGGDFRDTGIEGMQKFLNRVWALYFEYRDLILEEEKDARDILVKMHQTIKKVTENIQNLRYNTAISAIMEFVNLLYEKVSVYPKPEVNNKTIRCAEWNEALRNLVLLLSPFAPHMTEELWFEVLGEKTSIHISNWPKFNPEFVDEPEIILIIQVNGKVRGELRLDRDSGKDENKVEKLARADQKIAKWLEGKSIKKTVFVPQKLINFVI</sequence>
<evidence type="ECO:0000256" key="6">
    <source>
        <dbReference type="ARBA" id="ARBA00022917"/>
    </source>
</evidence>
<organism evidence="15 16">
    <name type="scientific">Candidatus Woesebacteria bacterium GWA1_42_12</name>
    <dbReference type="NCBI Taxonomy" id="1802472"/>
    <lineage>
        <taxon>Bacteria</taxon>
        <taxon>Candidatus Woeseibacteriota</taxon>
    </lineage>
</organism>
<dbReference type="Gene3D" id="1.10.730.10">
    <property type="entry name" value="Isoleucyl-tRNA Synthetase, Domain 1"/>
    <property type="match status" value="2"/>
</dbReference>
<dbReference type="GO" id="GO:0006429">
    <property type="term" value="P:leucyl-tRNA aminoacylation"/>
    <property type="evidence" value="ECO:0007669"/>
    <property type="project" value="UniProtKB-UniRule"/>
</dbReference>
<keyword evidence="2 9" id="KW-0963">Cytoplasm</keyword>
<dbReference type="InterPro" id="IPR002300">
    <property type="entry name" value="aa-tRNA-synth_Ia"/>
</dbReference>
<evidence type="ECO:0000259" key="14">
    <source>
        <dbReference type="Pfam" id="PF13603"/>
    </source>
</evidence>
<evidence type="ECO:0000256" key="2">
    <source>
        <dbReference type="ARBA" id="ARBA00022490"/>
    </source>
</evidence>
<dbReference type="Gene3D" id="3.40.50.620">
    <property type="entry name" value="HUPs"/>
    <property type="match status" value="2"/>
</dbReference>
<dbReference type="EC" id="6.1.1.4" evidence="9"/>
<dbReference type="InterPro" id="IPR015413">
    <property type="entry name" value="Methionyl/Leucyl_tRNA_Synth"/>
</dbReference>
<comment type="subcellular location">
    <subcellularLocation>
        <location evidence="9">Cytoplasm</location>
    </subcellularLocation>
</comment>
<dbReference type="InterPro" id="IPR013155">
    <property type="entry name" value="M/V/L/I-tRNA-synth_anticd-bd"/>
</dbReference>
<dbReference type="GO" id="GO:0004823">
    <property type="term" value="F:leucine-tRNA ligase activity"/>
    <property type="evidence" value="ECO:0007669"/>
    <property type="project" value="UniProtKB-UniRule"/>
</dbReference>
<reference evidence="15 16" key="1">
    <citation type="journal article" date="2016" name="Nat. Commun.">
        <title>Thousands of microbial genomes shed light on interconnected biogeochemical processes in an aquifer system.</title>
        <authorList>
            <person name="Anantharaman K."/>
            <person name="Brown C.T."/>
            <person name="Hug L.A."/>
            <person name="Sharon I."/>
            <person name="Castelle C.J."/>
            <person name="Probst A.J."/>
            <person name="Thomas B.C."/>
            <person name="Singh A."/>
            <person name="Wilkins M.J."/>
            <person name="Karaoz U."/>
            <person name="Brodie E.L."/>
            <person name="Williams K.H."/>
            <person name="Hubbard S.S."/>
            <person name="Banfield J.F."/>
        </authorList>
    </citation>
    <scope>NUCLEOTIDE SEQUENCE [LARGE SCALE GENOMIC DNA]</scope>
</reference>
<keyword evidence="3 9" id="KW-0436">Ligase</keyword>
<dbReference type="AlphaFoldDB" id="A0A1F7WPF9"/>
<evidence type="ECO:0000256" key="8">
    <source>
        <dbReference type="ARBA" id="ARBA00047469"/>
    </source>
</evidence>